<accession>A0A8S9I4L6</accession>
<proteinExistence type="predicted"/>
<feature type="region of interest" description="Disordered" evidence="1">
    <location>
        <begin position="270"/>
        <end position="319"/>
    </location>
</feature>
<evidence type="ECO:0000256" key="1">
    <source>
        <dbReference type="SAM" id="MobiDB-lite"/>
    </source>
</evidence>
<comment type="caution">
    <text evidence="2">The sequence shown here is derived from an EMBL/GenBank/DDBJ whole genome shotgun (WGS) entry which is preliminary data.</text>
</comment>
<gene>
    <name evidence="2" type="ORF">F2Q70_00016647</name>
</gene>
<dbReference type="PANTHER" id="PTHR31099">
    <property type="entry name" value="OS06G0165300 PROTEIN"/>
    <property type="match status" value="1"/>
</dbReference>
<dbReference type="EMBL" id="QGKY02001250">
    <property type="protein sequence ID" value="KAF2564644.1"/>
    <property type="molecule type" value="Genomic_DNA"/>
</dbReference>
<dbReference type="PANTHER" id="PTHR31099:SF49">
    <property type="entry name" value="MYOSIN HEAVY CHAIN-LIKE PROTEIN"/>
    <property type="match status" value="1"/>
</dbReference>
<name>A0A8S9I4L6_BRACR</name>
<evidence type="ECO:0000313" key="2">
    <source>
        <dbReference type="EMBL" id="KAF2564644.1"/>
    </source>
</evidence>
<sequence>MNKSESIVDIRRTSRRDVLRFSEHKIVAMFSGQALGLDAGGMCSIGNLPLWIRGFEWRKKYLLPPSAVLRASSSSERAYNCMPEEIAVYEAFFDSGFRGEVPSIIAELCDYFRISPSQLNPLAWRILIAIQNLEDVKCLPLGVNKVLYAYHLAPIGGGEVHFHLRPCSGLPIVEELLKNDRKANVFRKKWQERYAFMILPGSFYRWNFVDRSGTHHALSEGESNVLHARTLPLERRQVVYFLSSKVLQRTRLEHVRRRCAISDGRFQGSDKGGVGEKGSVSKDTSDDDMTITESRRKTVVKVEPTSSSQGKKSKDGVLTRSARQSSQHWALFWWAIHCSLQLELQSISSGSDSSFGGRTFGGDSSFPWWTPSEGLSEEGLSSNREELEKLICQLSKEKGKCAAREMEICDLQAKVKAQESMVEASSAEVLTLGKEKQELEKIMSDLRKSAETFMYEMVMAVNGARVTAR</sequence>
<organism evidence="2">
    <name type="scientific">Brassica cretica</name>
    <name type="common">Mustard</name>
    <dbReference type="NCBI Taxonomy" id="69181"/>
    <lineage>
        <taxon>Eukaryota</taxon>
        <taxon>Viridiplantae</taxon>
        <taxon>Streptophyta</taxon>
        <taxon>Embryophyta</taxon>
        <taxon>Tracheophyta</taxon>
        <taxon>Spermatophyta</taxon>
        <taxon>Magnoliopsida</taxon>
        <taxon>eudicotyledons</taxon>
        <taxon>Gunneridae</taxon>
        <taxon>Pentapetalae</taxon>
        <taxon>rosids</taxon>
        <taxon>malvids</taxon>
        <taxon>Brassicales</taxon>
        <taxon>Brassicaceae</taxon>
        <taxon>Brassiceae</taxon>
        <taxon>Brassica</taxon>
    </lineage>
</organism>
<dbReference type="AlphaFoldDB" id="A0A8S9I4L6"/>
<reference evidence="2" key="1">
    <citation type="submission" date="2019-12" db="EMBL/GenBank/DDBJ databases">
        <title>Genome sequencing and annotation of Brassica cretica.</title>
        <authorList>
            <person name="Studholme D.J."/>
            <person name="Sarris P.F."/>
        </authorList>
    </citation>
    <scope>NUCLEOTIDE SEQUENCE</scope>
    <source>
        <strain evidence="2">PFS-102/07</strain>
        <tissue evidence="2">Leaf</tissue>
    </source>
</reference>
<protein>
    <submittedName>
        <fullName evidence="2">Uncharacterized protein</fullName>
    </submittedName>
</protein>